<name>A0A0G0YXB0_9BACT</name>
<evidence type="ECO:0000313" key="3">
    <source>
        <dbReference type="Proteomes" id="UP000034493"/>
    </source>
</evidence>
<comment type="caution">
    <text evidence="2">The sequence shown here is derived from an EMBL/GenBank/DDBJ whole genome shotgun (WGS) entry which is preliminary data.</text>
</comment>
<dbReference type="Pfam" id="PF03372">
    <property type="entry name" value="Exo_endo_phos"/>
    <property type="match status" value="1"/>
</dbReference>
<dbReference type="GO" id="GO:0016020">
    <property type="term" value="C:membrane"/>
    <property type="evidence" value="ECO:0007669"/>
    <property type="project" value="GOC"/>
</dbReference>
<dbReference type="Proteomes" id="UP000034493">
    <property type="component" value="Unassembled WGS sequence"/>
</dbReference>
<dbReference type="AlphaFoldDB" id="A0A0G0YXB0"/>
<evidence type="ECO:0000259" key="1">
    <source>
        <dbReference type="Pfam" id="PF03372"/>
    </source>
</evidence>
<dbReference type="GO" id="GO:0003824">
    <property type="term" value="F:catalytic activity"/>
    <property type="evidence" value="ECO:0007669"/>
    <property type="project" value="InterPro"/>
</dbReference>
<dbReference type="GO" id="GO:0006506">
    <property type="term" value="P:GPI anchor biosynthetic process"/>
    <property type="evidence" value="ECO:0007669"/>
    <property type="project" value="TreeGrafter"/>
</dbReference>
<feature type="domain" description="Endonuclease/exonuclease/phosphatase" evidence="1">
    <location>
        <begin position="10"/>
        <end position="252"/>
    </location>
</feature>
<evidence type="ECO:0000313" key="2">
    <source>
        <dbReference type="EMBL" id="KKS05093.1"/>
    </source>
</evidence>
<dbReference type="InterPro" id="IPR036691">
    <property type="entry name" value="Endo/exonu/phosph_ase_sf"/>
</dbReference>
<gene>
    <name evidence="2" type="ORF">UU56_C0001G0060</name>
</gene>
<dbReference type="PANTHER" id="PTHR14859:SF1">
    <property type="entry name" value="PGAP2-INTERACTING PROTEIN"/>
    <property type="match status" value="1"/>
</dbReference>
<accession>A0A0G0YXB0</accession>
<dbReference type="Gene3D" id="3.60.10.10">
    <property type="entry name" value="Endonuclease/exonuclease/phosphatase"/>
    <property type="match status" value="1"/>
</dbReference>
<organism evidence="2 3">
    <name type="scientific">Candidatus Curtissbacteria bacterium GW2011_GWA2_41_24</name>
    <dbReference type="NCBI Taxonomy" id="1618411"/>
    <lineage>
        <taxon>Bacteria</taxon>
        <taxon>Candidatus Curtissiibacteriota</taxon>
    </lineage>
</organism>
<dbReference type="InterPro" id="IPR051916">
    <property type="entry name" value="GPI-anchor_lipid_remodeler"/>
</dbReference>
<dbReference type="InterPro" id="IPR005135">
    <property type="entry name" value="Endo/exonuclease/phosphatase"/>
</dbReference>
<reference evidence="2 3" key="1">
    <citation type="journal article" date="2015" name="Nature">
        <title>rRNA introns, odd ribosomes, and small enigmatic genomes across a large radiation of phyla.</title>
        <authorList>
            <person name="Brown C.T."/>
            <person name="Hug L.A."/>
            <person name="Thomas B.C."/>
            <person name="Sharon I."/>
            <person name="Castelle C.J."/>
            <person name="Singh A."/>
            <person name="Wilkins M.J."/>
            <person name="Williams K.H."/>
            <person name="Banfield J.F."/>
        </authorList>
    </citation>
    <scope>NUCLEOTIDE SEQUENCE [LARGE SCALE GENOMIC DNA]</scope>
</reference>
<dbReference type="EMBL" id="LCBC01000001">
    <property type="protein sequence ID" value="KKS05093.1"/>
    <property type="molecule type" value="Genomic_DNA"/>
</dbReference>
<protein>
    <recommendedName>
        <fullName evidence="1">Endonuclease/exonuclease/phosphatase domain-containing protein</fullName>
    </recommendedName>
</protein>
<dbReference type="SUPFAM" id="SSF56219">
    <property type="entry name" value="DNase I-like"/>
    <property type="match status" value="1"/>
</dbReference>
<proteinExistence type="predicted"/>
<dbReference type="PANTHER" id="PTHR14859">
    <property type="entry name" value="CALCOFLUOR WHITE HYPERSENSITIVE PROTEIN PRECURSOR"/>
    <property type="match status" value="1"/>
</dbReference>
<sequence length="264" mass="29739">MSARVLKFIQINIYKGKYFEALLDFLKKQDADVITMQEVTVGGFNLTDDKSVNLFEILKEKLKLNGVYYGDLKLTGSADSSFGNAVLTKFEIKKSRVITLKKFRPVSLEELDGASAFEIRPKISRHMLDVLVGSPIGGLHVLSVHGAWTAPPQDTPENLRQAELIKYYLKLLNKDDQPFVLGGDLNVTPNTKVINMINSVANNLMINSPFEYTTHPKIHKIVPRKFLVDYIFSSKHFKVFSLNVPEVTVSDHLPVVAELELMDD</sequence>